<comment type="caution">
    <text evidence="6">The sequence shown here is derived from an EMBL/GenBank/DDBJ whole genome shotgun (WGS) entry which is preliminary data.</text>
</comment>
<dbReference type="PANTHER" id="PTHR23026:SF90">
    <property type="entry name" value="IODOTYROSINE DEIODINASE 1"/>
    <property type="match status" value="1"/>
</dbReference>
<name>X0XC54_9ZZZZ</name>
<evidence type="ECO:0000256" key="1">
    <source>
        <dbReference type="ARBA" id="ARBA00022630"/>
    </source>
</evidence>
<dbReference type="InterPro" id="IPR000415">
    <property type="entry name" value="Nitroreductase-like"/>
</dbReference>
<feature type="domain" description="Nitroreductase" evidence="5">
    <location>
        <begin position="12"/>
        <end position="171"/>
    </location>
</feature>
<feature type="compositionally biased region" description="Basic residues" evidence="4">
    <location>
        <begin position="186"/>
        <end position="196"/>
    </location>
</feature>
<dbReference type="SUPFAM" id="SSF55469">
    <property type="entry name" value="FMN-dependent nitroreductase-like"/>
    <property type="match status" value="1"/>
</dbReference>
<dbReference type="EMBL" id="BARS01040947">
    <property type="protein sequence ID" value="GAG40774.1"/>
    <property type="molecule type" value="Genomic_DNA"/>
</dbReference>
<protein>
    <recommendedName>
        <fullName evidence="5">Nitroreductase domain-containing protein</fullName>
    </recommendedName>
</protein>
<feature type="non-terminal residue" evidence="6">
    <location>
        <position position="1"/>
    </location>
</feature>
<organism evidence="6">
    <name type="scientific">marine sediment metagenome</name>
    <dbReference type="NCBI Taxonomy" id="412755"/>
    <lineage>
        <taxon>unclassified sequences</taxon>
        <taxon>metagenomes</taxon>
        <taxon>ecological metagenomes</taxon>
    </lineage>
</organism>
<dbReference type="InterPro" id="IPR029479">
    <property type="entry name" value="Nitroreductase"/>
</dbReference>
<dbReference type="PANTHER" id="PTHR23026">
    <property type="entry name" value="NADPH NITROREDUCTASE"/>
    <property type="match status" value="1"/>
</dbReference>
<dbReference type="AlphaFoldDB" id="X0XC54"/>
<reference evidence="6" key="1">
    <citation type="journal article" date="2014" name="Front. Microbiol.">
        <title>High frequency of phylogenetically diverse reductive dehalogenase-homologous genes in deep subseafloor sedimentary metagenomes.</title>
        <authorList>
            <person name="Kawai M."/>
            <person name="Futagami T."/>
            <person name="Toyoda A."/>
            <person name="Takaki Y."/>
            <person name="Nishi S."/>
            <person name="Hori S."/>
            <person name="Arai W."/>
            <person name="Tsubouchi T."/>
            <person name="Morono Y."/>
            <person name="Uchiyama I."/>
            <person name="Ito T."/>
            <person name="Fujiyama A."/>
            <person name="Inagaki F."/>
            <person name="Takami H."/>
        </authorList>
    </citation>
    <scope>NUCLEOTIDE SEQUENCE</scope>
    <source>
        <strain evidence="6">Expedition CK06-06</strain>
    </source>
</reference>
<feature type="region of interest" description="Disordered" evidence="4">
    <location>
        <begin position="176"/>
        <end position="196"/>
    </location>
</feature>
<accession>X0XC54</accession>
<keyword evidence="1" id="KW-0285">Flavoprotein</keyword>
<sequence length="196" mass="21928">KFSITNPVFDTIRDRRSVRSYSLRPIPQHILHAIIKAGNMAPTGHNRQPWRFVVVENQDVKRKLLEITLPLDQEMLKRLKTTDPQLYASIRQSAQYTPKDPIYFSAPVILFVIGTGGGTESIDCSLVCQNIMLAAHSLGIGSCMVGAGRRGLTDDPEIVKALELTEEETIYPPIVLGYPKSSPKPPPKKKPKIKWL</sequence>
<dbReference type="GO" id="GO:0016491">
    <property type="term" value="F:oxidoreductase activity"/>
    <property type="evidence" value="ECO:0007669"/>
    <property type="project" value="UniProtKB-KW"/>
</dbReference>
<evidence type="ECO:0000259" key="5">
    <source>
        <dbReference type="Pfam" id="PF00881"/>
    </source>
</evidence>
<evidence type="ECO:0000256" key="2">
    <source>
        <dbReference type="ARBA" id="ARBA00022643"/>
    </source>
</evidence>
<gene>
    <name evidence="6" type="ORF">S01H1_62348</name>
</gene>
<dbReference type="InterPro" id="IPR050627">
    <property type="entry name" value="Nitroreductase/BluB"/>
</dbReference>
<evidence type="ECO:0000256" key="4">
    <source>
        <dbReference type="SAM" id="MobiDB-lite"/>
    </source>
</evidence>
<keyword evidence="2" id="KW-0288">FMN</keyword>
<dbReference type="Gene3D" id="3.40.109.10">
    <property type="entry name" value="NADH Oxidase"/>
    <property type="match status" value="1"/>
</dbReference>
<evidence type="ECO:0000256" key="3">
    <source>
        <dbReference type="ARBA" id="ARBA00023002"/>
    </source>
</evidence>
<evidence type="ECO:0000313" key="6">
    <source>
        <dbReference type="EMBL" id="GAG40774.1"/>
    </source>
</evidence>
<proteinExistence type="predicted"/>
<dbReference type="Pfam" id="PF00881">
    <property type="entry name" value="Nitroreductase"/>
    <property type="match status" value="1"/>
</dbReference>
<keyword evidence="3" id="KW-0560">Oxidoreductase</keyword>